<dbReference type="InterPro" id="IPR025392">
    <property type="entry name" value="DUF4124"/>
</dbReference>
<feature type="compositionally biased region" description="Basic and acidic residues" evidence="1">
    <location>
        <begin position="64"/>
        <end position="76"/>
    </location>
</feature>
<dbReference type="STRING" id="52441.SAMN05216302_101071"/>
<gene>
    <name evidence="4" type="ORF">SAMN05216302_101071</name>
</gene>
<sequence length="156" mass="18051">MRYLIPILSLIFFSMLTHAQVYKWVDSNGKTQYSDQPQLTNTGQKKQELKIQSAPTPLPTTNTENKEDAGNAKTLADEKLEFEKRREERLKMEVQLKEKKAENKQKCIDSQSRLRVFLESPRLRMPDGKGGIIYADDTLRQQKIDEANEAINTFCQ</sequence>
<evidence type="ECO:0000313" key="5">
    <source>
        <dbReference type="Proteomes" id="UP000199533"/>
    </source>
</evidence>
<dbReference type="Pfam" id="PF13511">
    <property type="entry name" value="DUF4124"/>
    <property type="match status" value="1"/>
</dbReference>
<feature type="chain" id="PRO_5011716375" description="DUF4124 domain-containing protein" evidence="2">
    <location>
        <begin position="20"/>
        <end position="156"/>
    </location>
</feature>
<dbReference type="OrthoDB" id="8794394at2"/>
<feature type="compositionally biased region" description="Polar residues" evidence="1">
    <location>
        <begin position="53"/>
        <end position="63"/>
    </location>
</feature>
<proteinExistence type="predicted"/>
<feature type="compositionally biased region" description="Polar residues" evidence="1">
    <location>
        <begin position="35"/>
        <end position="44"/>
    </location>
</feature>
<evidence type="ECO:0000259" key="3">
    <source>
        <dbReference type="Pfam" id="PF13511"/>
    </source>
</evidence>
<name>A0A1I4AWS5_9PROT</name>
<feature type="domain" description="DUF4124" evidence="3">
    <location>
        <begin position="8"/>
        <end position="61"/>
    </location>
</feature>
<feature type="region of interest" description="Disordered" evidence="1">
    <location>
        <begin position="35"/>
        <end position="76"/>
    </location>
</feature>
<accession>A0A1I4AWS5</accession>
<reference evidence="5" key="1">
    <citation type="submission" date="2016-10" db="EMBL/GenBank/DDBJ databases">
        <authorList>
            <person name="Varghese N."/>
            <person name="Submissions S."/>
        </authorList>
    </citation>
    <scope>NUCLEOTIDE SEQUENCE [LARGE SCALE GENOMIC DNA]</scope>
    <source>
        <strain evidence="5">Nm69</strain>
    </source>
</reference>
<evidence type="ECO:0000256" key="2">
    <source>
        <dbReference type="SAM" id="SignalP"/>
    </source>
</evidence>
<dbReference type="RefSeq" id="WP_090698957.1">
    <property type="nucleotide sequence ID" value="NZ_FOSP01000010.1"/>
</dbReference>
<keyword evidence="2" id="KW-0732">Signal</keyword>
<dbReference type="EMBL" id="FOSP01000010">
    <property type="protein sequence ID" value="SFK60884.1"/>
    <property type="molecule type" value="Genomic_DNA"/>
</dbReference>
<organism evidence="4 5">
    <name type="scientific">Nitrosomonas aestuarii</name>
    <dbReference type="NCBI Taxonomy" id="52441"/>
    <lineage>
        <taxon>Bacteria</taxon>
        <taxon>Pseudomonadati</taxon>
        <taxon>Pseudomonadota</taxon>
        <taxon>Betaproteobacteria</taxon>
        <taxon>Nitrosomonadales</taxon>
        <taxon>Nitrosomonadaceae</taxon>
        <taxon>Nitrosomonas</taxon>
    </lineage>
</organism>
<evidence type="ECO:0000313" key="4">
    <source>
        <dbReference type="EMBL" id="SFK60884.1"/>
    </source>
</evidence>
<feature type="signal peptide" evidence="2">
    <location>
        <begin position="1"/>
        <end position="19"/>
    </location>
</feature>
<dbReference type="AlphaFoldDB" id="A0A1I4AWS5"/>
<protein>
    <recommendedName>
        <fullName evidence="3">DUF4124 domain-containing protein</fullName>
    </recommendedName>
</protein>
<keyword evidence="5" id="KW-1185">Reference proteome</keyword>
<dbReference type="Proteomes" id="UP000199533">
    <property type="component" value="Unassembled WGS sequence"/>
</dbReference>
<evidence type="ECO:0000256" key="1">
    <source>
        <dbReference type="SAM" id="MobiDB-lite"/>
    </source>
</evidence>